<sequence length="143" mass="16167">MFNPVHDELTEFGLLALIGLNRFDRRLDLCHIGLELLNLSLMSIETALFGTGGRWHCEDPAEFSLIYICFLKKGYHRDILEHWSPPPPPPLLVAASSPPTPSIPINRTPKITVINLTKVPTVRHRRDRKSRRHRKAASGTGDN</sequence>
<reference evidence="2" key="1">
    <citation type="submission" date="2023-03" db="EMBL/GenBank/DDBJ databases">
        <title>Chromosome-scale reference genome and RAD-based genetic map of yellow starthistle (Centaurea solstitialis) reveal putative structural variation and QTLs associated with invader traits.</title>
        <authorList>
            <person name="Reatini B."/>
            <person name="Cang F.A."/>
            <person name="Jiang Q."/>
            <person name="Mckibben M.T.W."/>
            <person name="Barker M.S."/>
            <person name="Rieseberg L.H."/>
            <person name="Dlugosch K.M."/>
        </authorList>
    </citation>
    <scope>NUCLEOTIDE SEQUENCE</scope>
    <source>
        <strain evidence="2">CAN-66</strain>
        <tissue evidence="2">Leaf</tissue>
    </source>
</reference>
<keyword evidence="3" id="KW-1185">Reference proteome</keyword>
<protein>
    <submittedName>
        <fullName evidence="2">Uncharacterized protein</fullName>
    </submittedName>
</protein>
<evidence type="ECO:0000313" key="2">
    <source>
        <dbReference type="EMBL" id="KAJ9566497.1"/>
    </source>
</evidence>
<feature type="region of interest" description="Disordered" evidence="1">
    <location>
        <begin position="122"/>
        <end position="143"/>
    </location>
</feature>
<evidence type="ECO:0000256" key="1">
    <source>
        <dbReference type="SAM" id="MobiDB-lite"/>
    </source>
</evidence>
<organism evidence="2 3">
    <name type="scientific">Centaurea solstitialis</name>
    <name type="common">yellow star-thistle</name>
    <dbReference type="NCBI Taxonomy" id="347529"/>
    <lineage>
        <taxon>Eukaryota</taxon>
        <taxon>Viridiplantae</taxon>
        <taxon>Streptophyta</taxon>
        <taxon>Embryophyta</taxon>
        <taxon>Tracheophyta</taxon>
        <taxon>Spermatophyta</taxon>
        <taxon>Magnoliopsida</taxon>
        <taxon>eudicotyledons</taxon>
        <taxon>Gunneridae</taxon>
        <taxon>Pentapetalae</taxon>
        <taxon>asterids</taxon>
        <taxon>campanulids</taxon>
        <taxon>Asterales</taxon>
        <taxon>Asteraceae</taxon>
        <taxon>Carduoideae</taxon>
        <taxon>Cardueae</taxon>
        <taxon>Centaureinae</taxon>
        <taxon>Centaurea</taxon>
    </lineage>
</organism>
<gene>
    <name evidence="2" type="ORF">OSB04_002463</name>
</gene>
<dbReference type="AlphaFoldDB" id="A0AA38WMT9"/>
<feature type="compositionally biased region" description="Basic residues" evidence="1">
    <location>
        <begin position="122"/>
        <end position="136"/>
    </location>
</feature>
<name>A0AA38WMT9_9ASTR</name>
<comment type="caution">
    <text evidence="2">The sequence shown here is derived from an EMBL/GenBank/DDBJ whole genome shotgun (WGS) entry which is preliminary data.</text>
</comment>
<dbReference type="EMBL" id="JARYMX010000001">
    <property type="protein sequence ID" value="KAJ9566497.1"/>
    <property type="molecule type" value="Genomic_DNA"/>
</dbReference>
<accession>A0AA38WMT9</accession>
<evidence type="ECO:0000313" key="3">
    <source>
        <dbReference type="Proteomes" id="UP001172457"/>
    </source>
</evidence>
<dbReference type="Proteomes" id="UP001172457">
    <property type="component" value="Chromosome 1"/>
</dbReference>
<proteinExistence type="predicted"/>